<protein>
    <recommendedName>
        <fullName evidence="13">Glycerol kinase 5</fullName>
        <ecNumber evidence="4">2.7.1.30</ecNumber>
    </recommendedName>
    <alternativeName>
        <fullName evidence="11">ATP:glycerol 3-phosphotransferase 5</fullName>
    </alternativeName>
</protein>
<dbReference type="Pfam" id="PF02782">
    <property type="entry name" value="FGGY_C"/>
    <property type="match status" value="1"/>
</dbReference>
<gene>
    <name evidence="18" type="ORF">Cadr_000000202</name>
</gene>
<evidence type="ECO:0000256" key="3">
    <source>
        <dbReference type="ARBA" id="ARBA00009156"/>
    </source>
</evidence>
<evidence type="ECO:0000256" key="5">
    <source>
        <dbReference type="ARBA" id="ARBA00022490"/>
    </source>
</evidence>
<evidence type="ECO:0000256" key="7">
    <source>
        <dbReference type="ARBA" id="ARBA00022741"/>
    </source>
</evidence>
<dbReference type="SUPFAM" id="SSF53067">
    <property type="entry name" value="Actin-like ATPase domain"/>
    <property type="match status" value="2"/>
</dbReference>
<keyword evidence="5" id="KW-0963">Cytoplasm</keyword>
<evidence type="ECO:0000256" key="4">
    <source>
        <dbReference type="ARBA" id="ARBA00012099"/>
    </source>
</evidence>
<evidence type="ECO:0000256" key="1">
    <source>
        <dbReference type="ARBA" id="ARBA00004496"/>
    </source>
</evidence>
<dbReference type="EMBL" id="JWIN03000001">
    <property type="protein sequence ID" value="KAB1283298.1"/>
    <property type="molecule type" value="Genomic_DNA"/>
</dbReference>
<name>A0A5N4EIG3_CAMDR</name>
<evidence type="ECO:0000256" key="2">
    <source>
        <dbReference type="ARBA" id="ARBA00005190"/>
    </source>
</evidence>
<dbReference type="EC" id="2.7.1.30" evidence="4"/>
<dbReference type="Pfam" id="PF00370">
    <property type="entry name" value="FGGY_N"/>
    <property type="match status" value="1"/>
</dbReference>
<dbReference type="Gene3D" id="3.30.420.40">
    <property type="match status" value="2"/>
</dbReference>
<evidence type="ECO:0000259" key="17">
    <source>
        <dbReference type="Pfam" id="PF02782"/>
    </source>
</evidence>
<evidence type="ECO:0000313" key="19">
    <source>
        <dbReference type="Proteomes" id="UP000299084"/>
    </source>
</evidence>
<dbReference type="InterPro" id="IPR043129">
    <property type="entry name" value="ATPase_NBD"/>
</dbReference>
<dbReference type="InterPro" id="IPR018485">
    <property type="entry name" value="FGGY_C"/>
</dbReference>
<feature type="domain" description="Carbohydrate kinase FGGY N-terminal" evidence="16">
    <location>
        <begin position="26"/>
        <end position="270"/>
    </location>
</feature>
<dbReference type="InterPro" id="IPR018484">
    <property type="entry name" value="FGGY_N"/>
</dbReference>
<sequence>MSGLPTVPEQGRPEQSAPDSRRARFVLGLDVGSSVIRCHVYDRAARICGSSVQKVESLYPQTGWVEIDPDVLWLQFVAVVKESVKAAGIEMNQIVGLGISTQRATFITWNNIDPELVEFLIRQISLIHSSCRVLHFFTRSKRFLAASLFTFTTQHVSLRLAWILQNLTEVQKAIEEDNCCFGTVDTWLLHKLTKGSEFATDFSNASTTGLFDPYEMCWSKFITSLLSIPLSLLPPVRDTSYNFGSVDEEVFGVPIPIVALVADQQSAMFGECCFQTGDVKLTMGTGTFLDINTGSNPQQSVGGFYPLIGWKIGQEVVCLAESNAGDTGTAIEWAQHLDLFTDAAETEKMARSLEDSEGVYFVPSFSGLQAPLNDPCACASFMGLKPSTTKYHLVRAILESIAFRNKQLFEVMQKEIHIPVRKIRADGGVCKNSFVMQMTSDLINETIDRPVHVDMSCVGAASLAGLAVGFWTDKEELKKLRQSEMVFKPQKKWQDYEMSMGSWVKAVRRSMNWYHKL</sequence>
<evidence type="ECO:0000256" key="9">
    <source>
        <dbReference type="ARBA" id="ARBA00022798"/>
    </source>
</evidence>
<keyword evidence="10" id="KW-0067">ATP-binding</keyword>
<dbReference type="GO" id="GO:0004370">
    <property type="term" value="F:glycerol kinase activity"/>
    <property type="evidence" value="ECO:0007669"/>
    <property type="project" value="UniProtKB-EC"/>
</dbReference>
<comment type="similarity">
    <text evidence="3 14">Belongs to the FGGY kinase family.</text>
</comment>
<evidence type="ECO:0000256" key="12">
    <source>
        <dbReference type="ARBA" id="ARBA00045165"/>
    </source>
</evidence>
<reference evidence="18 19" key="1">
    <citation type="journal article" date="2019" name="Mol. Ecol. Resour.">
        <title>Improving Illumina assemblies with Hi-C and long reads: an example with the North African dromedary.</title>
        <authorList>
            <person name="Elbers J.P."/>
            <person name="Rogers M.F."/>
            <person name="Perelman P.L."/>
            <person name="Proskuryakova A.A."/>
            <person name="Serdyukova N.A."/>
            <person name="Johnson W.E."/>
            <person name="Horin P."/>
            <person name="Corander J."/>
            <person name="Murphy D."/>
            <person name="Burger P.A."/>
        </authorList>
    </citation>
    <scope>NUCLEOTIDE SEQUENCE [LARGE SCALE GENOMIC DNA]</scope>
    <source>
        <strain evidence="18">Drom800</strain>
        <tissue evidence="18">Blood</tissue>
    </source>
</reference>
<dbReference type="PANTHER" id="PTHR10196">
    <property type="entry name" value="SUGAR KINASE"/>
    <property type="match status" value="1"/>
</dbReference>
<feature type="domain" description="Carbohydrate kinase FGGY C-terminal" evidence="17">
    <location>
        <begin position="280"/>
        <end position="467"/>
    </location>
</feature>
<dbReference type="Proteomes" id="UP000299084">
    <property type="component" value="Unassembled WGS sequence"/>
</dbReference>
<evidence type="ECO:0000256" key="11">
    <source>
        <dbReference type="ARBA" id="ARBA00033026"/>
    </source>
</evidence>
<evidence type="ECO:0000313" key="18">
    <source>
        <dbReference type="EMBL" id="KAB1283298.1"/>
    </source>
</evidence>
<comment type="function">
    <text evidence="12">Skin-specific kinase that plays a key role in glycerol metabolism, catalyzing its phosphorylation to produce sn-glycerol 3-phosphate. Involved in skin-specific regulation of sterol regulatory element-binding protein (SREBP) processing and lipid biosynthesis.</text>
</comment>
<evidence type="ECO:0000256" key="6">
    <source>
        <dbReference type="ARBA" id="ARBA00022679"/>
    </source>
</evidence>
<comment type="subcellular location">
    <subcellularLocation>
        <location evidence="1">Cytoplasm</location>
    </subcellularLocation>
</comment>
<dbReference type="InterPro" id="IPR018483">
    <property type="entry name" value="Carb_kinase_FGGY_CS"/>
</dbReference>
<dbReference type="GO" id="GO:0005524">
    <property type="term" value="F:ATP binding"/>
    <property type="evidence" value="ECO:0007669"/>
    <property type="project" value="UniProtKB-KW"/>
</dbReference>
<comment type="caution">
    <text evidence="18">The sequence shown here is derived from an EMBL/GenBank/DDBJ whole genome shotgun (WGS) entry which is preliminary data.</text>
</comment>
<dbReference type="PROSITE" id="PS00445">
    <property type="entry name" value="FGGY_KINASES_2"/>
    <property type="match status" value="1"/>
</dbReference>
<comment type="pathway">
    <text evidence="2">Polyol metabolism; glycerol degradation via glycerol kinase pathway; sn-glycerol 3-phosphate from glycerol: step 1/1.</text>
</comment>
<evidence type="ECO:0000256" key="15">
    <source>
        <dbReference type="SAM" id="MobiDB-lite"/>
    </source>
</evidence>
<dbReference type="UniPathway" id="UPA00618">
    <property type="reaction ID" value="UER00672"/>
</dbReference>
<dbReference type="GO" id="GO:0006641">
    <property type="term" value="P:triglyceride metabolic process"/>
    <property type="evidence" value="ECO:0007669"/>
    <property type="project" value="TreeGrafter"/>
</dbReference>
<evidence type="ECO:0000256" key="10">
    <source>
        <dbReference type="ARBA" id="ARBA00022840"/>
    </source>
</evidence>
<keyword evidence="6 14" id="KW-0808">Transferase</keyword>
<evidence type="ECO:0000256" key="13">
    <source>
        <dbReference type="ARBA" id="ARBA00047192"/>
    </source>
</evidence>
<organism evidence="18 19">
    <name type="scientific">Camelus dromedarius</name>
    <name type="common">Dromedary</name>
    <name type="synonym">Arabian camel</name>
    <dbReference type="NCBI Taxonomy" id="9838"/>
    <lineage>
        <taxon>Eukaryota</taxon>
        <taxon>Metazoa</taxon>
        <taxon>Chordata</taxon>
        <taxon>Craniata</taxon>
        <taxon>Vertebrata</taxon>
        <taxon>Euteleostomi</taxon>
        <taxon>Mammalia</taxon>
        <taxon>Eutheria</taxon>
        <taxon>Laurasiatheria</taxon>
        <taxon>Artiodactyla</taxon>
        <taxon>Tylopoda</taxon>
        <taxon>Camelidae</taxon>
        <taxon>Camelus</taxon>
    </lineage>
</organism>
<keyword evidence="7" id="KW-0547">Nucleotide-binding</keyword>
<evidence type="ECO:0000256" key="8">
    <source>
        <dbReference type="ARBA" id="ARBA00022777"/>
    </source>
</evidence>
<proteinExistence type="inferred from homology"/>
<dbReference type="PANTHER" id="PTHR10196:SF68">
    <property type="entry name" value="GLYCEROL KINASE 5-RELATED"/>
    <property type="match status" value="1"/>
</dbReference>
<dbReference type="GO" id="GO:0046167">
    <property type="term" value="P:glycerol-3-phosphate biosynthetic process"/>
    <property type="evidence" value="ECO:0007669"/>
    <property type="project" value="TreeGrafter"/>
</dbReference>
<evidence type="ECO:0000259" key="16">
    <source>
        <dbReference type="Pfam" id="PF00370"/>
    </source>
</evidence>
<keyword evidence="19" id="KW-1185">Reference proteome</keyword>
<dbReference type="GO" id="GO:0019563">
    <property type="term" value="P:glycerol catabolic process"/>
    <property type="evidence" value="ECO:0007669"/>
    <property type="project" value="UniProtKB-UniPathway"/>
</dbReference>
<dbReference type="CDD" id="cd07793">
    <property type="entry name" value="ASKHA_NBD_FGGY_GK5-like"/>
    <property type="match status" value="1"/>
</dbReference>
<dbReference type="AlphaFoldDB" id="A0A5N4EIG3"/>
<dbReference type="FunFam" id="3.30.420.40:FF:000104">
    <property type="entry name" value="putative glycerol kinase 5"/>
    <property type="match status" value="1"/>
</dbReference>
<evidence type="ECO:0000256" key="14">
    <source>
        <dbReference type="RuleBase" id="RU003733"/>
    </source>
</evidence>
<dbReference type="GO" id="GO:0005739">
    <property type="term" value="C:mitochondrion"/>
    <property type="evidence" value="ECO:0007669"/>
    <property type="project" value="TreeGrafter"/>
</dbReference>
<dbReference type="InterPro" id="IPR037444">
    <property type="entry name" value="GK5"/>
</dbReference>
<dbReference type="PIRSF" id="PIRSF000538">
    <property type="entry name" value="GlpK"/>
    <property type="match status" value="1"/>
</dbReference>
<keyword evidence="9" id="KW-0319">Glycerol metabolism</keyword>
<feature type="region of interest" description="Disordered" evidence="15">
    <location>
        <begin position="1"/>
        <end position="20"/>
    </location>
</feature>
<dbReference type="InterPro" id="IPR000577">
    <property type="entry name" value="Carb_kinase_FGGY"/>
</dbReference>
<keyword evidence="8 14" id="KW-0418">Kinase</keyword>
<accession>A0A5N4EIG3</accession>